<dbReference type="PANTHER" id="PTHR10655">
    <property type="entry name" value="LYSOPHOSPHOLIPASE-RELATED"/>
    <property type="match status" value="1"/>
</dbReference>
<dbReference type="AlphaFoldDB" id="A0AAV9HMQ5"/>
<dbReference type="GO" id="GO:0008474">
    <property type="term" value="F:palmitoyl-(protein) hydrolase activity"/>
    <property type="evidence" value="ECO:0007669"/>
    <property type="project" value="TreeGrafter"/>
</dbReference>
<evidence type="ECO:0000256" key="1">
    <source>
        <dbReference type="ARBA" id="ARBA00006499"/>
    </source>
</evidence>
<dbReference type="EMBL" id="MU864993">
    <property type="protein sequence ID" value="KAK4461324.1"/>
    <property type="molecule type" value="Genomic_DNA"/>
</dbReference>
<dbReference type="PANTHER" id="PTHR10655:SF63">
    <property type="entry name" value="PHOSPHOLIPASE_CARBOXYLESTERASE_THIOESTERASE DOMAIN-CONTAINING PROTEIN"/>
    <property type="match status" value="1"/>
</dbReference>
<dbReference type="Proteomes" id="UP001321749">
    <property type="component" value="Unassembled WGS sequence"/>
</dbReference>
<evidence type="ECO:0000259" key="2">
    <source>
        <dbReference type="Pfam" id="PF02230"/>
    </source>
</evidence>
<accession>A0AAV9HMQ5</accession>
<comment type="caution">
    <text evidence="3">The sequence shown here is derived from an EMBL/GenBank/DDBJ whole genome shotgun (WGS) entry which is preliminary data.</text>
</comment>
<feature type="domain" description="Phospholipase/carboxylesterase/thioesterase" evidence="2">
    <location>
        <begin position="11"/>
        <end position="169"/>
    </location>
</feature>
<keyword evidence="4" id="KW-1185">Reference proteome</keyword>
<evidence type="ECO:0000313" key="3">
    <source>
        <dbReference type="EMBL" id="KAK4461324.1"/>
    </source>
</evidence>
<dbReference type="GO" id="GO:0052689">
    <property type="term" value="F:carboxylic ester hydrolase activity"/>
    <property type="evidence" value="ECO:0007669"/>
    <property type="project" value="TreeGrafter"/>
</dbReference>
<dbReference type="GO" id="GO:0005737">
    <property type="term" value="C:cytoplasm"/>
    <property type="evidence" value="ECO:0007669"/>
    <property type="project" value="TreeGrafter"/>
</dbReference>
<comment type="similarity">
    <text evidence="1">Belongs to the AB hydrolase superfamily. AB hydrolase 2 family.</text>
</comment>
<protein>
    <submittedName>
        <fullName evidence="3">Acyl-protein thioesterase</fullName>
    </submittedName>
</protein>
<proteinExistence type="inferred from homology"/>
<dbReference type="SUPFAM" id="SSF53474">
    <property type="entry name" value="alpha/beta-Hydrolases"/>
    <property type="match status" value="1"/>
</dbReference>
<gene>
    <name evidence="3" type="ORF">QBC42DRAFT_270414</name>
</gene>
<dbReference type="InterPro" id="IPR050565">
    <property type="entry name" value="LYPA1-2/EST-like"/>
</dbReference>
<sequence>MPLSTQTIPPNPNSPHTHTVIFLHGRGDTASNFRYAFTQWQDASSSQPPRNLADMFPSVRWVFPQSEIRPLARHPGSRISQWFDTWDIANLSEKEELQVEGLRESVGSIKEILDNEVKELGGRLGNVVLAGISQGGATAVHTLINLGTKEKGNGGLGLGGLMVFSGRMPFPGGSLKETRRVLGLLEGDHDEDELEQDEVVKATPALVQHCADDDLSRVENGRAVRDSLERFGVDVTWREYPTGGHWLHSPEGIEDTARWLREHVFTSRV</sequence>
<dbReference type="Gene3D" id="3.40.50.1820">
    <property type="entry name" value="alpha/beta hydrolase"/>
    <property type="match status" value="1"/>
</dbReference>
<dbReference type="InterPro" id="IPR003140">
    <property type="entry name" value="PLipase/COase/thioEstase"/>
</dbReference>
<organism evidence="3 4">
    <name type="scientific">Cladorrhinum samala</name>
    <dbReference type="NCBI Taxonomy" id="585594"/>
    <lineage>
        <taxon>Eukaryota</taxon>
        <taxon>Fungi</taxon>
        <taxon>Dikarya</taxon>
        <taxon>Ascomycota</taxon>
        <taxon>Pezizomycotina</taxon>
        <taxon>Sordariomycetes</taxon>
        <taxon>Sordariomycetidae</taxon>
        <taxon>Sordariales</taxon>
        <taxon>Podosporaceae</taxon>
        <taxon>Cladorrhinum</taxon>
    </lineage>
</organism>
<dbReference type="InterPro" id="IPR029058">
    <property type="entry name" value="AB_hydrolase_fold"/>
</dbReference>
<name>A0AAV9HMQ5_9PEZI</name>
<reference evidence="3" key="1">
    <citation type="journal article" date="2023" name="Mol. Phylogenet. Evol.">
        <title>Genome-scale phylogeny and comparative genomics of the fungal order Sordariales.</title>
        <authorList>
            <person name="Hensen N."/>
            <person name="Bonometti L."/>
            <person name="Westerberg I."/>
            <person name="Brannstrom I.O."/>
            <person name="Guillou S."/>
            <person name="Cros-Aarteil S."/>
            <person name="Calhoun S."/>
            <person name="Haridas S."/>
            <person name="Kuo A."/>
            <person name="Mondo S."/>
            <person name="Pangilinan J."/>
            <person name="Riley R."/>
            <person name="LaButti K."/>
            <person name="Andreopoulos B."/>
            <person name="Lipzen A."/>
            <person name="Chen C."/>
            <person name="Yan M."/>
            <person name="Daum C."/>
            <person name="Ng V."/>
            <person name="Clum A."/>
            <person name="Steindorff A."/>
            <person name="Ohm R.A."/>
            <person name="Martin F."/>
            <person name="Silar P."/>
            <person name="Natvig D.O."/>
            <person name="Lalanne C."/>
            <person name="Gautier V."/>
            <person name="Ament-Velasquez S.L."/>
            <person name="Kruys A."/>
            <person name="Hutchinson M.I."/>
            <person name="Powell A.J."/>
            <person name="Barry K."/>
            <person name="Miller A.N."/>
            <person name="Grigoriev I.V."/>
            <person name="Debuchy R."/>
            <person name="Gladieux P."/>
            <person name="Hiltunen Thoren M."/>
            <person name="Johannesson H."/>
        </authorList>
    </citation>
    <scope>NUCLEOTIDE SEQUENCE</scope>
    <source>
        <strain evidence="3">PSN324</strain>
    </source>
</reference>
<dbReference type="Pfam" id="PF02230">
    <property type="entry name" value="Abhydrolase_2"/>
    <property type="match status" value="1"/>
</dbReference>
<reference evidence="3" key="2">
    <citation type="submission" date="2023-06" db="EMBL/GenBank/DDBJ databases">
        <authorList>
            <consortium name="Lawrence Berkeley National Laboratory"/>
            <person name="Mondo S.J."/>
            <person name="Hensen N."/>
            <person name="Bonometti L."/>
            <person name="Westerberg I."/>
            <person name="Brannstrom I.O."/>
            <person name="Guillou S."/>
            <person name="Cros-Aarteil S."/>
            <person name="Calhoun S."/>
            <person name="Haridas S."/>
            <person name="Kuo A."/>
            <person name="Pangilinan J."/>
            <person name="Riley R."/>
            <person name="Labutti K."/>
            <person name="Andreopoulos B."/>
            <person name="Lipzen A."/>
            <person name="Chen C."/>
            <person name="Yanf M."/>
            <person name="Daum C."/>
            <person name="Ng V."/>
            <person name="Clum A."/>
            <person name="Steindorff A."/>
            <person name="Ohm R."/>
            <person name="Martin F."/>
            <person name="Silar P."/>
            <person name="Natvig D."/>
            <person name="Lalanne C."/>
            <person name="Gautier V."/>
            <person name="Ament-Velasquez S.L."/>
            <person name="Kruys A."/>
            <person name="Hutchinson M.I."/>
            <person name="Powell A.J."/>
            <person name="Barry K."/>
            <person name="Miller A.N."/>
            <person name="Grigoriev I.V."/>
            <person name="Debuchy R."/>
            <person name="Gladieux P."/>
            <person name="Thoren M.H."/>
            <person name="Johannesson H."/>
        </authorList>
    </citation>
    <scope>NUCLEOTIDE SEQUENCE</scope>
    <source>
        <strain evidence="3">PSN324</strain>
    </source>
</reference>
<evidence type="ECO:0000313" key="4">
    <source>
        <dbReference type="Proteomes" id="UP001321749"/>
    </source>
</evidence>